<organism evidence="1 2">
    <name type="scientific">Longibaculum muris</name>
    <dbReference type="NCBI Taxonomy" id="1796628"/>
    <lineage>
        <taxon>Bacteria</taxon>
        <taxon>Bacillati</taxon>
        <taxon>Bacillota</taxon>
        <taxon>Erysipelotrichia</taxon>
        <taxon>Erysipelotrichales</taxon>
        <taxon>Coprobacillaceae</taxon>
        <taxon>Longibaculum</taxon>
    </lineage>
</organism>
<dbReference type="GeneID" id="98915120"/>
<dbReference type="InterPro" id="IPR025394">
    <property type="entry name" value="DUF4127"/>
</dbReference>
<dbReference type="Proteomes" id="UP000295515">
    <property type="component" value="Unassembled WGS sequence"/>
</dbReference>
<sequence length="494" mass="58054">MKTLFIPLDERPCNYIFPQLLVTHKTDVHICIPPIELLGHKKSPADTKKLSEFLISHVKDCDNLVLSIDMLLYGGLIPSRLHHLSEKEVNERLDIVHQIKNINPHIKIYAFHCIMRAPSYNSSEEEPDYYEDFGYALFRRKYLLDYQKRHGLSQEELLELKSIHIPRDIIDDYEWRRDFNTQMNLKVIDYLKNGDIDFLVIPQDDSSPYGYTSLSQKKVVDEVKKSHLEQQVMIYPGADEVSMSLFIRAYHEYYHLEPKVYPFYASVLGPTIVPKYEDRPMFESLKSHIRVCRAKMVDTPQEADLILAINSPGKIMQESFVDEVEKDISYTSYRNLLDFAYKIKDYLQAGYQVALCDSAYSNGGDYQLIEYLDHLNILDQLISYAGWNTNCNSLGTTLAQAFLGRNQKHLCYRIIEDVFYQTIVRKQIIDCDLIELGLSYYDFKDQQDIVENRILNQLQAYYDSLNMSHHYPVHIQRIWMPWKRMFEIGMEIEV</sequence>
<accession>A0A4R3Z3V0</accession>
<keyword evidence="2" id="KW-1185">Reference proteome</keyword>
<gene>
    <name evidence="1" type="ORF">EDD60_10726</name>
</gene>
<proteinExistence type="predicted"/>
<dbReference type="Pfam" id="PF13552">
    <property type="entry name" value="DUF4127"/>
    <property type="match status" value="1"/>
</dbReference>
<dbReference type="EMBL" id="SMCQ01000007">
    <property type="protein sequence ID" value="TCW00537.1"/>
    <property type="molecule type" value="Genomic_DNA"/>
</dbReference>
<protein>
    <submittedName>
        <fullName evidence="1">Uncharacterized protein DUF4127</fullName>
    </submittedName>
</protein>
<comment type="caution">
    <text evidence="1">The sequence shown here is derived from an EMBL/GenBank/DDBJ whole genome shotgun (WGS) entry which is preliminary data.</text>
</comment>
<dbReference type="RefSeq" id="WP_066448396.1">
    <property type="nucleotide sequence ID" value="NZ_JANKBF010000010.1"/>
</dbReference>
<reference evidence="1 2" key="1">
    <citation type="submission" date="2019-03" db="EMBL/GenBank/DDBJ databases">
        <title>Genomic Encyclopedia of Type Strains, Phase IV (KMG-IV): sequencing the most valuable type-strain genomes for metagenomic binning, comparative biology and taxonomic classification.</title>
        <authorList>
            <person name="Goeker M."/>
        </authorList>
    </citation>
    <scope>NUCLEOTIDE SEQUENCE [LARGE SCALE GENOMIC DNA]</scope>
    <source>
        <strain evidence="1 2">DSM 29487</strain>
    </source>
</reference>
<evidence type="ECO:0000313" key="2">
    <source>
        <dbReference type="Proteomes" id="UP000295515"/>
    </source>
</evidence>
<name>A0A4R3Z3V0_9FIRM</name>
<evidence type="ECO:0000313" key="1">
    <source>
        <dbReference type="EMBL" id="TCW00537.1"/>
    </source>
</evidence>
<dbReference type="AlphaFoldDB" id="A0A4R3Z3V0"/>